<dbReference type="OrthoDB" id="2196114at2759"/>
<dbReference type="InterPro" id="IPR001370">
    <property type="entry name" value="BIR_rpt"/>
</dbReference>
<proteinExistence type="predicted"/>
<dbReference type="CDD" id="cd00022">
    <property type="entry name" value="BIR"/>
    <property type="match status" value="1"/>
</dbReference>
<keyword evidence="2" id="KW-0862">Zinc</keyword>
<feature type="compositionally biased region" description="Polar residues" evidence="3">
    <location>
        <begin position="424"/>
        <end position="439"/>
    </location>
</feature>
<keyword evidence="5" id="KW-1185">Reference proteome</keyword>
<feature type="compositionally biased region" description="Basic residues" evidence="3">
    <location>
        <begin position="22"/>
        <end position="36"/>
    </location>
</feature>
<dbReference type="Proteomes" id="UP000800092">
    <property type="component" value="Unassembled WGS sequence"/>
</dbReference>
<evidence type="ECO:0000313" key="5">
    <source>
        <dbReference type="Proteomes" id="UP000800092"/>
    </source>
</evidence>
<feature type="compositionally biased region" description="Low complexity" evidence="3">
    <location>
        <begin position="497"/>
        <end position="508"/>
    </location>
</feature>
<feature type="compositionally biased region" description="Low complexity" evidence="3">
    <location>
        <begin position="527"/>
        <end position="538"/>
    </location>
</feature>
<feature type="compositionally biased region" description="Basic residues" evidence="3">
    <location>
        <begin position="475"/>
        <end position="484"/>
    </location>
</feature>
<name>A0A6A6GVU1_VIRVR</name>
<feature type="compositionally biased region" description="Basic residues" evidence="3">
    <location>
        <begin position="276"/>
        <end position="293"/>
    </location>
</feature>
<reference evidence="4" key="1">
    <citation type="journal article" date="2020" name="Stud. Mycol.">
        <title>101 Dothideomycetes genomes: a test case for predicting lifestyles and emergence of pathogens.</title>
        <authorList>
            <person name="Haridas S."/>
            <person name="Albert R."/>
            <person name="Binder M."/>
            <person name="Bloem J."/>
            <person name="Labutti K."/>
            <person name="Salamov A."/>
            <person name="Andreopoulos B."/>
            <person name="Baker S."/>
            <person name="Barry K."/>
            <person name="Bills G."/>
            <person name="Bluhm B."/>
            <person name="Cannon C."/>
            <person name="Castanera R."/>
            <person name="Culley D."/>
            <person name="Daum C."/>
            <person name="Ezra D."/>
            <person name="Gonzalez J."/>
            <person name="Henrissat B."/>
            <person name="Kuo A."/>
            <person name="Liang C."/>
            <person name="Lipzen A."/>
            <person name="Lutzoni F."/>
            <person name="Magnuson J."/>
            <person name="Mondo S."/>
            <person name="Nolan M."/>
            <person name="Ohm R."/>
            <person name="Pangilinan J."/>
            <person name="Park H.-J."/>
            <person name="Ramirez L."/>
            <person name="Alfaro M."/>
            <person name="Sun H."/>
            <person name="Tritt A."/>
            <person name="Yoshinaga Y."/>
            <person name="Zwiers L.-H."/>
            <person name="Turgeon B."/>
            <person name="Goodwin S."/>
            <person name="Spatafora J."/>
            <person name="Crous P."/>
            <person name="Grigoriev I."/>
        </authorList>
    </citation>
    <scope>NUCLEOTIDE SEQUENCE</scope>
    <source>
        <strain evidence="4">Tuck. ex Michener</strain>
    </source>
</reference>
<gene>
    <name evidence="4" type="ORF">EV356DRAFT_580433</name>
</gene>
<protein>
    <recommendedName>
        <fullName evidence="6">BIR-domain-containing protein</fullName>
    </recommendedName>
</protein>
<evidence type="ECO:0000256" key="1">
    <source>
        <dbReference type="ARBA" id="ARBA00022723"/>
    </source>
</evidence>
<evidence type="ECO:0008006" key="6">
    <source>
        <dbReference type="Google" id="ProtNLM"/>
    </source>
</evidence>
<feature type="compositionally biased region" description="Basic and acidic residues" evidence="3">
    <location>
        <begin position="402"/>
        <end position="423"/>
    </location>
</feature>
<dbReference type="InterPro" id="IPR051190">
    <property type="entry name" value="Baculoviral_IAP"/>
</dbReference>
<feature type="compositionally biased region" description="Polar residues" evidence="3">
    <location>
        <begin position="456"/>
        <end position="469"/>
    </location>
</feature>
<dbReference type="Pfam" id="PF00653">
    <property type="entry name" value="BIR"/>
    <property type="match status" value="2"/>
</dbReference>
<feature type="region of interest" description="Disordered" evidence="3">
    <location>
        <begin position="212"/>
        <end position="240"/>
    </location>
</feature>
<evidence type="ECO:0000256" key="2">
    <source>
        <dbReference type="ARBA" id="ARBA00022833"/>
    </source>
</evidence>
<organism evidence="4 5">
    <name type="scientific">Viridothelium virens</name>
    <name type="common">Speckled blister lichen</name>
    <name type="synonym">Trypethelium virens</name>
    <dbReference type="NCBI Taxonomy" id="1048519"/>
    <lineage>
        <taxon>Eukaryota</taxon>
        <taxon>Fungi</taxon>
        <taxon>Dikarya</taxon>
        <taxon>Ascomycota</taxon>
        <taxon>Pezizomycotina</taxon>
        <taxon>Dothideomycetes</taxon>
        <taxon>Dothideomycetes incertae sedis</taxon>
        <taxon>Trypetheliales</taxon>
        <taxon>Trypetheliaceae</taxon>
        <taxon>Viridothelium</taxon>
    </lineage>
</organism>
<dbReference type="Gene3D" id="1.10.1170.10">
    <property type="entry name" value="Inhibitor Of Apoptosis Protein (2mihbC-IAP-1), Chain A"/>
    <property type="match status" value="2"/>
</dbReference>
<evidence type="ECO:0000256" key="3">
    <source>
        <dbReference type="SAM" id="MobiDB-lite"/>
    </source>
</evidence>
<dbReference type="SUPFAM" id="SSF57924">
    <property type="entry name" value="Inhibitor of apoptosis (IAP) repeat"/>
    <property type="match status" value="2"/>
</dbReference>
<keyword evidence="1" id="KW-0479">Metal-binding</keyword>
<accession>A0A6A6GVU1</accession>
<dbReference type="PROSITE" id="PS50143">
    <property type="entry name" value="BIR_REPEAT_2"/>
    <property type="match status" value="2"/>
</dbReference>
<sequence>MSLPDDVHTLAGRLATFEQAHHLKKRRASSSAKKKATTTSTVTWPHKSPAPEALARAGFFFKPTSSCPDNVTCFLCESSLDGWQTSDDPTDEHIKHSGECGWAICASINLRLDDPNGREEDPSSEKMVDARIMTFRGQWPHENKKGWRCKTKKMVDAGWCYDPTPDADDAVTCFYCGLALDGWEPKDEPLEEHRRRSPGCYFFNRPAEIKSTIDKASRGKQTRASRSSKTSRLSTQSNLTSFSEAPSFMSLGEPPAEDESVITSATAATVTSMSGKGRKKGKKAAAASKKTKKTNQADIPPTQAPKSIDDIIPGCLRPSVQGLLASSPPPEEEPPQARRTRKGNAEALNESTTEDVSEIEPRPKKGRPQGSKATKNQQRLSEDESQLHSELQAALEASLLARKNESTPRGKKRTSEGVEKVEESQNISMQQQPAETSPAQPKRTRRAKKGTEEENTTGLDNGSEVSLTADTKPKANAKGRKGKKVEKNVPESSVADIQQQPEEPTQIPDNAIQHAVPTEVEDGQSEQPQVPQILSQQPSSPPPRQPTPSVSPQSSDAENHPPSSKLKPAHQQPPVLSPTKSQTQTVRLPLATATPTASPSKRNVINGRLISAFPWQAADLETIFLGSPDKENITLTDALRTVSADLTSPEKKMSVEEWIKYNASKGEEKLRRDCERIVGIFETEGVKALKSLEGIECV</sequence>
<feature type="region of interest" description="Disordered" evidence="3">
    <location>
        <begin position="22"/>
        <end position="47"/>
    </location>
</feature>
<feature type="compositionally biased region" description="Low complexity" evidence="3">
    <location>
        <begin position="388"/>
        <end position="401"/>
    </location>
</feature>
<feature type="region of interest" description="Disordered" evidence="3">
    <location>
        <begin position="269"/>
        <end position="586"/>
    </location>
</feature>
<evidence type="ECO:0000313" key="4">
    <source>
        <dbReference type="EMBL" id="KAF2229886.1"/>
    </source>
</evidence>
<dbReference type="AlphaFoldDB" id="A0A6A6GVU1"/>
<dbReference type="EMBL" id="ML991851">
    <property type="protein sequence ID" value="KAF2229886.1"/>
    <property type="molecule type" value="Genomic_DNA"/>
</dbReference>
<dbReference type="SMART" id="SM00238">
    <property type="entry name" value="BIR"/>
    <property type="match status" value="2"/>
</dbReference>
<dbReference type="PANTHER" id="PTHR46771">
    <property type="entry name" value="DETERIN"/>
    <property type="match status" value="1"/>
</dbReference>
<dbReference type="PANTHER" id="PTHR46771:SF5">
    <property type="entry name" value="DETERIN"/>
    <property type="match status" value="1"/>
</dbReference>
<feature type="compositionally biased region" description="Polar residues" evidence="3">
    <location>
        <begin position="224"/>
        <end position="240"/>
    </location>
</feature>
<dbReference type="GO" id="GO:0046872">
    <property type="term" value="F:metal ion binding"/>
    <property type="evidence" value="ECO:0007669"/>
    <property type="project" value="UniProtKB-KW"/>
</dbReference>